<comment type="caution">
    <text evidence="2">The sequence shown here is derived from an EMBL/GenBank/DDBJ whole genome shotgun (WGS) entry which is preliminary data.</text>
</comment>
<protein>
    <submittedName>
        <fullName evidence="2">Uncharacterized protein</fullName>
    </submittedName>
</protein>
<dbReference type="Proteomes" id="UP000439903">
    <property type="component" value="Unassembled WGS sequence"/>
</dbReference>
<keyword evidence="3" id="KW-1185">Reference proteome</keyword>
<feature type="region of interest" description="Disordered" evidence="1">
    <location>
        <begin position="1"/>
        <end position="26"/>
    </location>
</feature>
<dbReference type="OrthoDB" id="2480584at2759"/>
<proteinExistence type="predicted"/>
<dbReference type="EMBL" id="WTPW01000642">
    <property type="protein sequence ID" value="KAF0492519.1"/>
    <property type="molecule type" value="Genomic_DNA"/>
</dbReference>
<evidence type="ECO:0000313" key="3">
    <source>
        <dbReference type="Proteomes" id="UP000439903"/>
    </source>
</evidence>
<organism evidence="2 3">
    <name type="scientific">Gigaspora margarita</name>
    <dbReference type="NCBI Taxonomy" id="4874"/>
    <lineage>
        <taxon>Eukaryota</taxon>
        <taxon>Fungi</taxon>
        <taxon>Fungi incertae sedis</taxon>
        <taxon>Mucoromycota</taxon>
        <taxon>Glomeromycotina</taxon>
        <taxon>Glomeromycetes</taxon>
        <taxon>Diversisporales</taxon>
        <taxon>Gigasporaceae</taxon>
        <taxon>Gigaspora</taxon>
    </lineage>
</organism>
<evidence type="ECO:0000256" key="1">
    <source>
        <dbReference type="SAM" id="MobiDB-lite"/>
    </source>
</evidence>
<gene>
    <name evidence="2" type="ORF">F8M41_021673</name>
</gene>
<sequence>MSIELDESNNASNSFDLDPTSDLLDEHETTLHENQEFSNDFLNNSAYTDDIQASSSDEEIVQEFPNEAYADLMKTKVLELDNTEYFLYHMDLISCIESKLEIPDIAQHLEFEYKELYKTTEVYITSNIICK</sequence>
<reference evidence="2 3" key="1">
    <citation type="journal article" date="2019" name="Environ. Microbiol.">
        <title>At the nexus of three kingdoms: the genome of the mycorrhizal fungus Gigaspora margarita provides insights into plant, endobacterial and fungal interactions.</title>
        <authorList>
            <person name="Venice F."/>
            <person name="Ghignone S."/>
            <person name="Salvioli di Fossalunga A."/>
            <person name="Amselem J."/>
            <person name="Novero M."/>
            <person name="Xianan X."/>
            <person name="Sedzielewska Toro K."/>
            <person name="Morin E."/>
            <person name="Lipzen A."/>
            <person name="Grigoriev I.V."/>
            <person name="Henrissat B."/>
            <person name="Martin F.M."/>
            <person name="Bonfante P."/>
        </authorList>
    </citation>
    <scope>NUCLEOTIDE SEQUENCE [LARGE SCALE GENOMIC DNA]</scope>
    <source>
        <strain evidence="2 3">BEG34</strain>
    </source>
</reference>
<accession>A0A8H4AGC6</accession>
<evidence type="ECO:0000313" key="2">
    <source>
        <dbReference type="EMBL" id="KAF0492519.1"/>
    </source>
</evidence>
<name>A0A8H4AGC6_GIGMA</name>
<dbReference type="AlphaFoldDB" id="A0A8H4AGC6"/>